<feature type="coiled-coil region" evidence="4">
    <location>
        <begin position="464"/>
        <end position="491"/>
    </location>
</feature>
<dbReference type="PANTHER" id="PTHR32114:SF2">
    <property type="entry name" value="ABC TRANSPORTER ABCH.3"/>
    <property type="match status" value="1"/>
</dbReference>
<feature type="region of interest" description="Disordered" evidence="5">
    <location>
        <begin position="685"/>
        <end position="732"/>
    </location>
</feature>
<dbReference type="Pfam" id="PF13558">
    <property type="entry name" value="SbcC_Walker_B"/>
    <property type="match status" value="1"/>
</dbReference>
<name>A0A7G7VIN5_9FIRM</name>
<protein>
    <recommendedName>
        <fullName evidence="3">Nuclease SbcCD subunit C</fullName>
    </recommendedName>
</protein>
<dbReference type="PANTHER" id="PTHR32114">
    <property type="entry name" value="ABC TRANSPORTER ABCH.3"/>
    <property type="match status" value="1"/>
</dbReference>
<feature type="coiled-coil region" evidence="4">
    <location>
        <begin position="334"/>
        <end position="433"/>
    </location>
</feature>
<feature type="compositionally biased region" description="Low complexity" evidence="5">
    <location>
        <begin position="695"/>
        <end position="707"/>
    </location>
</feature>
<feature type="region of interest" description="Disordered" evidence="5">
    <location>
        <begin position="625"/>
        <end position="644"/>
    </location>
</feature>
<comment type="similarity">
    <text evidence="1">Belongs to the SMC family. SbcC subfamily.</text>
</comment>
<evidence type="ECO:0000256" key="4">
    <source>
        <dbReference type="SAM" id="Coils"/>
    </source>
</evidence>
<accession>A0A7G7VIN5</accession>
<feature type="compositionally biased region" description="Polar residues" evidence="5">
    <location>
        <begin position="713"/>
        <end position="723"/>
    </location>
</feature>
<dbReference type="KEGG" id="stim:H1B31_08945"/>
<evidence type="ECO:0000256" key="5">
    <source>
        <dbReference type="SAM" id="MobiDB-lite"/>
    </source>
</evidence>
<evidence type="ECO:0000313" key="6">
    <source>
        <dbReference type="EMBL" id="QNH53978.1"/>
    </source>
</evidence>
<dbReference type="Proteomes" id="UP000515480">
    <property type="component" value="Chromosome"/>
</dbReference>
<dbReference type="SUPFAM" id="SSF52540">
    <property type="entry name" value="P-loop containing nucleoside triphosphate hydrolases"/>
    <property type="match status" value="1"/>
</dbReference>
<keyword evidence="4" id="KW-0175">Coiled coil</keyword>
<dbReference type="RefSeq" id="WP_185980061.1">
    <property type="nucleotide sequence ID" value="NZ_CP060204.1"/>
</dbReference>
<feature type="region of interest" description="Disordered" evidence="5">
    <location>
        <begin position="591"/>
        <end position="616"/>
    </location>
</feature>
<evidence type="ECO:0000313" key="7">
    <source>
        <dbReference type="Proteomes" id="UP000515480"/>
    </source>
</evidence>
<dbReference type="EMBL" id="CP060204">
    <property type="protein sequence ID" value="QNH53978.1"/>
    <property type="molecule type" value="Genomic_DNA"/>
</dbReference>
<organism evidence="6 7">
    <name type="scientific">Selenomonas timonae</name>
    <dbReference type="NCBI Taxonomy" id="2754044"/>
    <lineage>
        <taxon>Bacteria</taxon>
        <taxon>Bacillati</taxon>
        <taxon>Bacillota</taxon>
        <taxon>Negativicutes</taxon>
        <taxon>Selenomonadales</taxon>
        <taxon>Selenomonadaceae</taxon>
        <taxon>Selenomonas</taxon>
    </lineage>
</organism>
<dbReference type="Gene3D" id="3.40.50.300">
    <property type="entry name" value="P-loop containing nucleotide triphosphate hydrolases"/>
    <property type="match status" value="2"/>
</dbReference>
<evidence type="ECO:0000256" key="3">
    <source>
        <dbReference type="ARBA" id="ARBA00013368"/>
    </source>
</evidence>
<evidence type="ECO:0000256" key="2">
    <source>
        <dbReference type="ARBA" id="ARBA00011322"/>
    </source>
</evidence>
<sequence>MRPLKLRLQAFGSYVEEQVLDFESALADAPFVLIHGATGAGKTTILDAIVFALYGESSGNVREGTTLRSATAPPERTTEVEYVFALGRRRYRVLRSPTYERMSRGKMTRRPPTGQLYQLPNEGEDGDDILLDSNVTEVSKRIGQLIGFDADQFRQVVLLPQGQFQRFLLAEVKDRSAIMQRIFRTERYQRIEDALLQESLQLERAADEERARIDQMLHGENLGSLDELRTRVAELSVVIDSHAAEIKALEEKQREARRAREAGMAAQQKLQELANAQKRFEEKQAQEKSVADFRILLERAQRAQPVIYKEHAAVQAAEQEKTRAGELKDAALRLTAAQTALHTAKEALTAAEEAEPERTKKTERIQLLSNNAERAQKLLDCRASAEKLRAYADELEAKKKTAADAIEKLTSECKENEERIAALEKILAGKEALQHEQDRLKRCQSAAARITAMTAQESELHTQQETAQQTVKDESEQLAEAKTKLRQMQTLYDLGSAARLAETLADGAPCPVCGALSHPSPAMHAEDIPSEQEVESCAKAVDAAEQNAQNAARKLEEAKEKYARANQSRTQEQELLDDLLGSDTIEGMAQRTEQHDAQLRHAEKEHTERTTQRAAQQARLEALRVEQEKQNADAQQHRDLLRTREGERAALEAELPEEYRDYAKIAPEIQRLTAEVAQQKRAYDTAREKEKESAAARAGAESAHTAAQRAHTESIQTAQTAQSEYDAARAQAGFSSEEEYHAAIAGNWADSKHLEKVQKRINAYETDYKTAAELLNTAKKAAEGLTPPDMAALMAAETAADQAVRDQAREQGIRTERRDALTRMMNEIDALERAGAARAERYRVIGRLANVAAAKAPYQVHFQTYVLRSILSDVIEAANARLVVMSRGRYRLVHGEGGHRNKWWGLEIDVFDEYTGLPRVSRTLSGGETFLASLALALGLSDVVQHYAGGMHLDMIFIDEGFGSLDSETLDVAIRALLEVQQEGGRLVAIISHVEELRARIPVHLEVTRTASGSRARFTQGGAEAL</sequence>
<reference evidence="6 7" key="1">
    <citation type="submission" date="2020-07" db="EMBL/GenBank/DDBJ databases">
        <title>Complete genome and description of Selenomonas timonensis sp. nov., a new bacterium isolated from a gingivitis subject.</title>
        <authorList>
            <person name="Antezack A."/>
        </authorList>
    </citation>
    <scope>NUCLEOTIDE SEQUENCE [LARGE SCALE GENOMIC DNA]</scope>
    <source>
        <strain evidence="6 7">Marseille-Q3039</strain>
    </source>
</reference>
<feature type="compositionally biased region" description="Basic and acidic residues" evidence="5">
    <location>
        <begin position="592"/>
        <end position="611"/>
    </location>
</feature>
<evidence type="ECO:0000256" key="1">
    <source>
        <dbReference type="ARBA" id="ARBA00006930"/>
    </source>
</evidence>
<feature type="coiled-coil region" evidence="4">
    <location>
        <begin position="188"/>
        <end position="286"/>
    </location>
</feature>
<feature type="compositionally biased region" description="Basic and acidic residues" evidence="5">
    <location>
        <begin position="685"/>
        <end position="694"/>
    </location>
</feature>
<dbReference type="AlphaFoldDB" id="A0A7G7VIN5"/>
<gene>
    <name evidence="6" type="ORF">H1B31_08945</name>
</gene>
<feature type="region of interest" description="Disordered" evidence="5">
    <location>
        <begin position="102"/>
        <end position="122"/>
    </location>
</feature>
<comment type="subunit">
    <text evidence="2">Heterodimer of SbcC and SbcD.</text>
</comment>
<keyword evidence="7" id="KW-1185">Reference proteome</keyword>
<proteinExistence type="inferred from homology"/>
<dbReference type="InterPro" id="IPR027417">
    <property type="entry name" value="P-loop_NTPase"/>
</dbReference>